<proteinExistence type="predicted"/>
<gene>
    <name evidence="1" type="ORF">OE647_12800</name>
</gene>
<dbReference type="Pfam" id="PF20344">
    <property type="entry name" value="DUF6639"/>
    <property type="match status" value="1"/>
</dbReference>
<dbReference type="Proteomes" id="UP001652503">
    <property type="component" value="Unassembled WGS sequence"/>
</dbReference>
<dbReference type="InterPro" id="IPR046579">
    <property type="entry name" value="DUF6639"/>
</dbReference>
<evidence type="ECO:0000313" key="1">
    <source>
        <dbReference type="EMBL" id="MCV2865604.1"/>
    </source>
</evidence>
<name>A0ABT2Z395_9RHOB</name>
<dbReference type="EMBL" id="JAOWLA010000011">
    <property type="protein sequence ID" value="MCV2865604.1"/>
    <property type="molecule type" value="Genomic_DNA"/>
</dbReference>
<dbReference type="RefSeq" id="WP_263722126.1">
    <property type="nucleotide sequence ID" value="NZ_JAOWLA010000011.1"/>
</dbReference>
<evidence type="ECO:0008006" key="3">
    <source>
        <dbReference type="Google" id="ProtNLM"/>
    </source>
</evidence>
<protein>
    <recommendedName>
        <fullName evidence="3">Peptidase M48 domain-containing protein</fullName>
    </recommendedName>
</protein>
<comment type="caution">
    <text evidence="1">The sequence shown here is derived from an EMBL/GenBank/DDBJ whole genome shotgun (WGS) entry which is preliminary data.</text>
</comment>
<reference evidence="1 2" key="1">
    <citation type="submission" date="2022-10" db="EMBL/GenBank/DDBJ databases">
        <title>Defluviimonas sp. nov., isolated from ocean surface water.</title>
        <authorList>
            <person name="He W."/>
            <person name="Wang L."/>
            <person name="Zhang D.-F."/>
        </authorList>
    </citation>
    <scope>NUCLEOTIDE SEQUENCE [LARGE SCALE GENOMIC DNA]</scope>
    <source>
        <strain evidence="1 2">WL0075</strain>
    </source>
</reference>
<keyword evidence="2" id="KW-1185">Reference proteome</keyword>
<sequence>MTCADPGLSASARSAALAAEACAAGTEAKRALAACGLAQTQPIRIAVVEQAMHPSFGACLAIYDVRAGCLEITEPDRIAPMLAGKDARADLPAEEVFDALIAHELAHALVAQSAPEIRVGPAEQEFIANVFEMMALPPRSRELMLSAHPVDPPGSLSVVHASVYVLAPRAFANNAWRVFEAEGNGCALVQRIIAGEYRFPAR</sequence>
<evidence type="ECO:0000313" key="2">
    <source>
        <dbReference type="Proteomes" id="UP001652503"/>
    </source>
</evidence>
<organism evidence="1 2">
    <name type="scientific">Albidovulum sediminicola</name>
    <dbReference type="NCBI Taxonomy" id="2984331"/>
    <lineage>
        <taxon>Bacteria</taxon>
        <taxon>Pseudomonadati</taxon>
        <taxon>Pseudomonadota</taxon>
        <taxon>Alphaproteobacteria</taxon>
        <taxon>Rhodobacterales</taxon>
        <taxon>Paracoccaceae</taxon>
        <taxon>Albidovulum</taxon>
    </lineage>
</organism>
<accession>A0ABT2Z395</accession>